<dbReference type="SUPFAM" id="SSF55781">
    <property type="entry name" value="GAF domain-like"/>
    <property type="match status" value="1"/>
</dbReference>
<gene>
    <name evidence="6" type="ORF">LK07_00705</name>
</gene>
<dbReference type="InterPro" id="IPR036388">
    <property type="entry name" value="WH-like_DNA-bd_sf"/>
</dbReference>
<dbReference type="RefSeq" id="WP_039654330.1">
    <property type="nucleotide sequence ID" value="NZ_CP022433.1"/>
</dbReference>
<dbReference type="Pfam" id="PF13185">
    <property type="entry name" value="GAF_2"/>
    <property type="match status" value="1"/>
</dbReference>
<dbReference type="GO" id="GO:0016301">
    <property type="term" value="F:kinase activity"/>
    <property type="evidence" value="ECO:0007669"/>
    <property type="project" value="UniProtKB-KW"/>
</dbReference>
<dbReference type="GO" id="GO:0003723">
    <property type="term" value="F:RNA binding"/>
    <property type="evidence" value="ECO:0007669"/>
    <property type="project" value="InterPro"/>
</dbReference>
<dbReference type="EMBL" id="CP022433">
    <property type="protein sequence ID" value="ASN22793.1"/>
    <property type="molecule type" value="Genomic_DNA"/>
</dbReference>
<dbReference type="Proteomes" id="UP000031501">
    <property type="component" value="Chromosome"/>
</dbReference>
<reference evidence="6 7" key="1">
    <citation type="submission" date="2017-07" db="EMBL/GenBank/DDBJ databases">
        <title>Genome sequence of Streptomyces pluripotens MUSC 137T.</title>
        <authorList>
            <person name="Ser H.-L."/>
            <person name="Lee L.-H."/>
        </authorList>
    </citation>
    <scope>NUCLEOTIDE SEQUENCE [LARGE SCALE GENOMIC DNA]</scope>
    <source>
        <strain evidence="6 7">MUSC 137</strain>
    </source>
</reference>
<accession>A0A221NS21</accession>
<evidence type="ECO:0000313" key="7">
    <source>
        <dbReference type="Proteomes" id="UP000031501"/>
    </source>
</evidence>
<protein>
    <submittedName>
        <fullName evidence="6">Transcriptional regulator</fullName>
    </submittedName>
</protein>
<dbReference type="Gene3D" id="3.30.450.40">
    <property type="match status" value="1"/>
</dbReference>
<evidence type="ECO:0000313" key="6">
    <source>
        <dbReference type="EMBL" id="ASN22793.1"/>
    </source>
</evidence>
<evidence type="ECO:0000256" key="1">
    <source>
        <dbReference type="ARBA" id="ARBA00022679"/>
    </source>
</evidence>
<dbReference type="InterPro" id="IPR011006">
    <property type="entry name" value="CheY-like_superfamily"/>
</dbReference>
<keyword evidence="2" id="KW-0418">Kinase</keyword>
<dbReference type="PROSITE" id="PS50921">
    <property type="entry name" value="ANTAR"/>
    <property type="match status" value="1"/>
</dbReference>
<dbReference type="PIRSF" id="PIRSF036625">
    <property type="entry name" value="GAF_ANTAR"/>
    <property type="match status" value="1"/>
</dbReference>
<feature type="domain" description="ANTAR" evidence="5">
    <location>
        <begin position="171"/>
        <end position="232"/>
    </location>
</feature>
<evidence type="ECO:0000256" key="2">
    <source>
        <dbReference type="ARBA" id="ARBA00022777"/>
    </source>
</evidence>
<dbReference type="Gene3D" id="1.10.10.10">
    <property type="entry name" value="Winged helix-like DNA-binding domain superfamily/Winged helix DNA-binding domain"/>
    <property type="match status" value="1"/>
</dbReference>
<keyword evidence="7" id="KW-1185">Reference proteome</keyword>
<dbReference type="SMART" id="SM01012">
    <property type="entry name" value="ANTAR"/>
    <property type="match status" value="1"/>
</dbReference>
<keyword evidence="4" id="KW-0804">Transcription</keyword>
<dbReference type="InterPro" id="IPR003018">
    <property type="entry name" value="GAF"/>
</dbReference>
<organism evidence="6 7">
    <name type="scientific">Streptomyces pluripotens</name>
    <dbReference type="NCBI Taxonomy" id="1355015"/>
    <lineage>
        <taxon>Bacteria</taxon>
        <taxon>Bacillati</taxon>
        <taxon>Actinomycetota</taxon>
        <taxon>Actinomycetes</taxon>
        <taxon>Kitasatosporales</taxon>
        <taxon>Streptomycetaceae</taxon>
        <taxon>Streptomyces</taxon>
    </lineage>
</organism>
<dbReference type="AlphaFoldDB" id="A0A221NS21"/>
<proteinExistence type="predicted"/>
<sequence length="252" mass="27629">MPREEALITAFVELADTLVEDFDVIEFLNRLAGHCVSLLDVEAAGILLTNPQGRLHLIAASSEKARLLELLQLQGYQGPCVACYTERRRVDYDDADLQAPVTDLPWPQFAKAARQEGFRSVCALPMRHNGQVIGALNLFRAEAGVLDDRNAMLGQALADIATIGILQERASRQREILAQQLQHALDSRVIIEQAKGFLAHRLQVSLDDAFKALRATARNGNRKLVDVALQVVTVPGSAIPRHPITDPAGEES</sequence>
<dbReference type="Pfam" id="PF03861">
    <property type="entry name" value="ANTAR"/>
    <property type="match status" value="1"/>
</dbReference>
<dbReference type="InterPro" id="IPR005561">
    <property type="entry name" value="ANTAR"/>
</dbReference>
<evidence type="ECO:0000259" key="5">
    <source>
        <dbReference type="PROSITE" id="PS50921"/>
    </source>
</evidence>
<evidence type="ECO:0000256" key="3">
    <source>
        <dbReference type="ARBA" id="ARBA00023015"/>
    </source>
</evidence>
<dbReference type="InterPro" id="IPR012074">
    <property type="entry name" value="GAF_ANTAR"/>
</dbReference>
<evidence type="ECO:0000256" key="4">
    <source>
        <dbReference type="ARBA" id="ARBA00023163"/>
    </source>
</evidence>
<keyword evidence="1" id="KW-0808">Transferase</keyword>
<keyword evidence="3" id="KW-0805">Transcription regulation</keyword>
<name>A0A221NS21_9ACTN</name>
<dbReference type="SMART" id="SM00065">
    <property type="entry name" value="GAF"/>
    <property type="match status" value="1"/>
</dbReference>
<dbReference type="SUPFAM" id="SSF52172">
    <property type="entry name" value="CheY-like"/>
    <property type="match status" value="1"/>
</dbReference>
<dbReference type="InterPro" id="IPR029016">
    <property type="entry name" value="GAF-like_dom_sf"/>
</dbReference>